<feature type="region of interest" description="Disordered" evidence="4">
    <location>
        <begin position="1"/>
        <end position="32"/>
    </location>
</feature>
<evidence type="ECO:0000256" key="3">
    <source>
        <dbReference type="ARBA" id="ARBA00023212"/>
    </source>
</evidence>
<evidence type="ECO:0000256" key="2">
    <source>
        <dbReference type="ARBA" id="ARBA00022490"/>
    </source>
</evidence>
<evidence type="ECO:0000313" key="6">
    <source>
        <dbReference type="Proteomes" id="UP001158049"/>
    </source>
</evidence>
<dbReference type="PANTHER" id="PTHR24107:SF2">
    <property type="entry name" value="NLR FAMILY CARD DOMAIN CONTAINING 3"/>
    <property type="match status" value="1"/>
</dbReference>
<feature type="compositionally biased region" description="Low complexity" evidence="4">
    <location>
        <begin position="8"/>
        <end position="32"/>
    </location>
</feature>
<dbReference type="PANTHER" id="PTHR24107">
    <property type="entry name" value="YNEIN REGULATORY COMPLEX SUBUNIT 5"/>
    <property type="match status" value="1"/>
</dbReference>
<evidence type="ECO:0000256" key="1">
    <source>
        <dbReference type="ARBA" id="ARBA00004245"/>
    </source>
</evidence>
<proteinExistence type="predicted"/>
<reference evidence="5 6" key="1">
    <citation type="submission" date="2017-05" db="EMBL/GenBank/DDBJ databases">
        <authorList>
            <person name="Varghese N."/>
            <person name="Submissions S."/>
        </authorList>
    </citation>
    <scope>NUCLEOTIDE SEQUENCE [LARGE SCALE GENOMIC DNA]</scope>
    <source>
        <strain evidence="5 6">DSM 26001</strain>
    </source>
</reference>
<gene>
    <name evidence="5" type="ORF">SAMN06295970_105145</name>
</gene>
<comment type="subcellular location">
    <subcellularLocation>
        <location evidence="1">Cytoplasm</location>
        <location evidence="1">Cytoskeleton</location>
    </subcellularLocation>
</comment>
<dbReference type="EMBL" id="FXUL01000005">
    <property type="protein sequence ID" value="SMP57720.1"/>
    <property type="molecule type" value="Genomic_DNA"/>
</dbReference>
<comment type="caution">
    <text evidence="5">The sequence shown here is derived from an EMBL/GenBank/DDBJ whole genome shotgun (WGS) entry which is preliminary data.</text>
</comment>
<name>A0ABY1Q346_9BURK</name>
<dbReference type="InterPro" id="IPR001611">
    <property type="entry name" value="Leu-rich_rpt"/>
</dbReference>
<protein>
    <submittedName>
        <fullName evidence="5">Leucine Rich repeat-containing protein</fullName>
    </submittedName>
</protein>
<dbReference type="InterPro" id="IPR052410">
    <property type="entry name" value="DRC5"/>
</dbReference>
<keyword evidence="2" id="KW-0963">Cytoplasm</keyword>
<sequence>MTDINRVSSRPGTPAPGGSASSSTPAQQPPACAGQALDLQRLRNLRIPPANHPDFEIPALRAEEKNARIAELDMRLEFLRTYRGPGADDDEAEAWHEHHVASLKTTREAVLAFMNDGQCPHGDAGFQALALFLLNNRLPDALSWLVLQSGAGRLNLNRCGLGAAQLAMVADWARNVPFPVRLDLSGNHIDGNGAALLAGALSADTIAHLDLGNNPLDDKGAQALGAALHGNTSLQSLALCHTSINNSGVEAIAGALDTHPALAVLVLDGNRFDDQGAATLASALGRNRTLLRLSVRFSQLSDVGLSYLADALAINTCLRSLKLFGKDDEECVHLPYALAGALLVNRSLTTLLLFVASMPEAGARRLAAAVAVNTTLREFELGLGAYTNPNP</sequence>
<evidence type="ECO:0000313" key="5">
    <source>
        <dbReference type="EMBL" id="SMP57720.1"/>
    </source>
</evidence>
<accession>A0ABY1Q346</accession>
<keyword evidence="6" id="KW-1185">Reference proteome</keyword>
<dbReference type="RefSeq" id="WP_283442009.1">
    <property type="nucleotide sequence ID" value="NZ_FXUL01000005.1"/>
</dbReference>
<dbReference type="InterPro" id="IPR032675">
    <property type="entry name" value="LRR_dom_sf"/>
</dbReference>
<dbReference type="Proteomes" id="UP001158049">
    <property type="component" value="Unassembled WGS sequence"/>
</dbReference>
<dbReference type="Pfam" id="PF13516">
    <property type="entry name" value="LRR_6"/>
    <property type="match status" value="4"/>
</dbReference>
<dbReference type="SUPFAM" id="SSF52047">
    <property type="entry name" value="RNI-like"/>
    <property type="match status" value="1"/>
</dbReference>
<evidence type="ECO:0000256" key="4">
    <source>
        <dbReference type="SAM" id="MobiDB-lite"/>
    </source>
</evidence>
<keyword evidence="3" id="KW-0206">Cytoskeleton</keyword>
<organism evidence="5 6">
    <name type="scientific">Noviherbaspirillum suwonense</name>
    <dbReference type="NCBI Taxonomy" id="1224511"/>
    <lineage>
        <taxon>Bacteria</taxon>
        <taxon>Pseudomonadati</taxon>
        <taxon>Pseudomonadota</taxon>
        <taxon>Betaproteobacteria</taxon>
        <taxon>Burkholderiales</taxon>
        <taxon>Oxalobacteraceae</taxon>
        <taxon>Noviherbaspirillum</taxon>
    </lineage>
</organism>
<dbReference type="SMART" id="SM00368">
    <property type="entry name" value="LRR_RI"/>
    <property type="match status" value="5"/>
</dbReference>
<dbReference type="Gene3D" id="3.80.10.10">
    <property type="entry name" value="Ribonuclease Inhibitor"/>
    <property type="match status" value="2"/>
</dbReference>